<sequence length="221" mass="24469">MKHWHNKGILFDLDGTLVDTAVDLHAVLNQLLADHGRPKVSLEKITPIGSDGIYPLLDLGFEQALNQADKECLRAEFIAIYQQHPTRFSQLFDGIEDILTTLNAHQVPWGIVTNKPTSLTLPLLEKFAVLTHSNVLVCGDTLAFRKPHPAPMHHAQQALAIGDSGNILYVGDARRDIDAGNAAKMHTAIASWGYISKDNDVTDWGARYIISHPRELLELTI</sequence>
<dbReference type="GO" id="GO:0046872">
    <property type="term" value="F:metal ion binding"/>
    <property type="evidence" value="ECO:0007669"/>
    <property type="project" value="UniProtKB-KW"/>
</dbReference>
<dbReference type="PANTHER" id="PTHR43434:SF23">
    <property type="entry name" value="PHOSPHOGLYCOLATE PHOSPHATASE"/>
    <property type="match status" value="1"/>
</dbReference>
<keyword evidence="1" id="KW-0479">Metal-binding</keyword>
<evidence type="ECO:0000256" key="1">
    <source>
        <dbReference type="ARBA" id="ARBA00022723"/>
    </source>
</evidence>
<keyword evidence="6" id="KW-1185">Reference proteome</keyword>
<gene>
    <name evidence="5" type="ORF">E8M12_06635</name>
</gene>
<evidence type="ECO:0000256" key="4">
    <source>
        <dbReference type="ARBA" id="ARBA00023277"/>
    </source>
</evidence>
<name>A0A4U1B679_9GAMM</name>
<dbReference type="InterPro" id="IPR023198">
    <property type="entry name" value="PGP-like_dom2"/>
</dbReference>
<dbReference type="InterPro" id="IPR006439">
    <property type="entry name" value="HAD-SF_hydro_IA"/>
</dbReference>
<dbReference type="GO" id="GO:0005829">
    <property type="term" value="C:cytosol"/>
    <property type="evidence" value="ECO:0007669"/>
    <property type="project" value="TreeGrafter"/>
</dbReference>
<evidence type="ECO:0000313" key="5">
    <source>
        <dbReference type="EMBL" id="TKB45918.1"/>
    </source>
</evidence>
<dbReference type="SUPFAM" id="SSF56784">
    <property type="entry name" value="HAD-like"/>
    <property type="match status" value="1"/>
</dbReference>
<dbReference type="OrthoDB" id="9776368at2"/>
<protein>
    <submittedName>
        <fullName evidence="5">HAD family hydrolase</fullName>
    </submittedName>
</protein>
<proteinExistence type="predicted"/>
<dbReference type="Gene3D" id="1.10.150.240">
    <property type="entry name" value="Putative phosphatase, domain 2"/>
    <property type="match status" value="1"/>
</dbReference>
<organism evidence="5 6">
    <name type="scientific">Thalassotalea mangrovi</name>
    <dbReference type="NCBI Taxonomy" id="2572245"/>
    <lineage>
        <taxon>Bacteria</taxon>
        <taxon>Pseudomonadati</taxon>
        <taxon>Pseudomonadota</taxon>
        <taxon>Gammaproteobacteria</taxon>
        <taxon>Alteromonadales</taxon>
        <taxon>Colwelliaceae</taxon>
        <taxon>Thalassotalea</taxon>
    </lineage>
</organism>
<evidence type="ECO:0000256" key="3">
    <source>
        <dbReference type="ARBA" id="ARBA00022842"/>
    </source>
</evidence>
<dbReference type="EMBL" id="SWDB01000011">
    <property type="protein sequence ID" value="TKB45918.1"/>
    <property type="molecule type" value="Genomic_DNA"/>
</dbReference>
<dbReference type="Proteomes" id="UP000307999">
    <property type="component" value="Unassembled WGS sequence"/>
</dbReference>
<dbReference type="GO" id="GO:0008967">
    <property type="term" value="F:phosphoglycolate phosphatase activity"/>
    <property type="evidence" value="ECO:0007669"/>
    <property type="project" value="TreeGrafter"/>
</dbReference>
<dbReference type="PANTHER" id="PTHR43434">
    <property type="entry name" value="PHOSPHOGLYCOLATE PHOSPHATASE"/>
    <property type="match status" value="1"/>
</dbReference>
<keyword evidence="4" id="KW-0119">Carbohydrate metabolism</keyword>
<dbReference type="SFLD" id="SFLDS00003">
    <property type="entry name" value="Haloacid_Dehalogenase"/>
    <property type="match status" value="1"/>
</dbReference>
<dbReference type="Pfam" id="PF13419">
    <property type="entry name" value="HAD_2"/>
    <property type="match status" value="1"/>
</dbReference>
<dbReference type="NCBIfam" id="TIGR01509">
    <property type="entry name" value="HAD-SF-IA-v3"/>
    <property type="match status" value="1"/>
</dbReference>
<keyword evidence="3" id="KW-0460">Magnesium</keyword>
<dbReference type="InterPro" id="IPR041492">
    <property type="entry name" value="HAD_2"/>
</dbReference>
<comment type="caution">
    <text evidence="5">The sequence shown here is derived from an EMBL/GenBank/DDBJ whole genome shotgun (WGS) entry which is preliminary data.</text>
</comment>
<dbReference type="SFLD" id="SFLDG01129">
    <property type="entry name" value="C1.5:_HAD__Beta-PGM__Phosphata"/>
    <property type="match status" value="1"/>
</dbReference>
<evidence type="ECO:0000313" key="6">
    <source>
        <dbReference type="Proteomes" id="UP000307999"/>
    </source>
</evidence>
<evidence type="ECO:0000256" key="2">
    <source>
        <dbReference type="ARBA" id="ARBA00022801"/>
    </source>
</evidence>
<dbReference type="NCBIfam" id="TIGR01549">
    <property type="entry name" value="HAD-SF-IA-v1"/>
    <property type="match status" value="1"/>
</dbReference>
<dbReference type="Gene3D" id="3.40.50.1000">
    <property type="entry name" value="HAD superfamily/HAD-like"/>
    <property type="match status" value="1"/>
</dbReference>
<reference evidence="5 6" key="1">
    <citation type="submission" date="2019-04" db="EMBL/GenBank/DDBJ databases">
        <title>Thalassotalea guangxiensis sp. nov., isolated from sediment of the coastal wetland.</title>
        <authorList>
            <person name="Zheng S."/>
            <person name="Zhang D."/>
        </authorList>
    </citation>
    <scope>NUCLEOTIDE SEQUENCE [LARGE SCALE GENOMIC DNA]</scope>
    <source>
        <strain evidence="5 6">ZS-4</strain>
    </source>
</reference>
<dbReference type="RefSeq" id="WP_136735313.1">
    <property type="nucleotide sequence ID" value="NZ_SWDB01000011.1"/>
</dbReference>
<dbReference type="AlphaFoldDB" id="A0A4U1B679"/>
<dbReference type="InterPro" id="IPR023214">
    <property type="entry name" value="HAD_sf"/>
</dbReference>
<dbReference type="InterPro" id="IPR050155">
    <property type="entry name" value="HAD-like_hydrolase_sf"/>
</dbReference>
<accession>A0A4U1B679</accession>
<keyword evidence="2 5" id="KW-0378">Hydrolase</keyword>
<dbReference type="InterPro" id="IPR036412">
    <property type="entry name" value="HAD-like_sf"/>
</dbReference>
<dbReference type="GO" id="GO:0006281">
    <property type="term" value="P:DNA repair"/>
    <property type="evidence" value="ECO:0007669"/>
    <property type="project" value="TreeGrafter"/>
</dbReference>